<evidence type="ECO:0000313" key="6">
    <source>
        <dbReference type="EMBL" id="PWU67544.1"/>
    </source>
</evidence>
<evidence type="ECO:0000313" key="7">
    <source>
        <dbReference type="Proteomes" id="UP000245624"/>
    </source>
</evidence>
<dbReference type="PROSITE" id="PS51257">
    <property type="entry name" value="PROKAR_LIPOPROTEIN"/>
    <property type="match status" value="1"/>
</dbReference>
<keyword evidence="7" id="KW-1185">Reference proteome</keyword>
<dbReference type="PANTHER" id="PTHR43649:SF31">
    <property type="entry name" value="SN-GLYCEROL-3-PHOSPHATE-BINDING PERIPLASMIC PROTEIN UGPB"/>
    <property type="match status" value="1"/>
</dbReference>
<dbReference type="InterPro" id="IPR050490">
    <property type="entry name" value="Bact_solute-bd_prot1"/>
</dbReference>
<feature type="signal peptide" evidence="5">
    <location>
        <begin position="1"/>
        <end position="26"/>
    </location>
</feature>
<comment type="similarity">
    <text evidence="2">Belongs to the bacterial solute-binding protein 1 family.</text>
</comment>
<evidence type="ECO:0000256" key="1">
    <source>
        <dbReference type="ARBA" id="ARBA00004196"/>
    </source>
</evidence>
<gene>
    <name evidence="6" type="ORF">DLJ74_13850</name>
</gene>
<evidence type="ECO:0008006" key="8">
    <source>
        <dbReference type="Google" id="ProtNLM"/>
    </source>
</evidence>
<accession>A0A317KWJ5</accession>
<keyword evidence="4 5" id="KW-0732">Signal</keyword>
<keyword evidence="3" id="KW-0813">Transport</keyword>
<comment type="subcellular location">
    <subcellularLocation>
        <location evidence="1">Cell envelope</location>
    </subcellularLocation>
</comment>
<dbReference type="Gene3D" id="3.40.190.10">
    <property type="entry name" value="Periplasmic binding protein-like II"/>
    <property type="match status" value="1"/>
</dbReference>
<dbReference type="RefSeq" id="WP_109984915.1">
    <property type="nucleotide sequence ID" value="NZ_QGTD01000013.1"/>
</dbReference>
<dbReference type="PANTHER" id="PTHR43649">
    <property type="entry name" value="ARABINOSE-BINDING PROTEIN-RELATED"/>
    <property type="match status" value="1"/>
</dbReference>
<dbReference type="OrthoDB" id="2823382at2"/>
<organism evidence="6 7">
    <name type="scientific">Gracilibacillus dipsosauri</name>
    <dbReference type="NCBI Taxonomy" id="178340"/>
    <lineage>
        <taxon>Bacteria</taxon>
        <taxon>Bacillati</taxon>
        <taxon>Bacillota</taxon>
        <taxon>Bacilli</taxon>
        <taxon>Bacillales</taxon>
        <taxon>Bacillaceae</taxon>
        <taxon>Gracilibacillus</taxon>
    </lineage>
</organism>
<dbReference type="GO" id="GO:0030313">
    <property type="term" value="C:cell envelope"/>
    <property type="evidence" value="ECO:0007669"/>
    <property type="project" value="UniProtKB-SubCell"/>
</dbReference>
<evidence type="ECO:0000256" key="4">
    <source>
        <dbReference type="ARBA" id="ARBA00022729"/>
    </source>
</evidence>
<evidence type="ECO:0000256" key="2">
    <source>
        <dbReference type="ARBA" id="ARBA00008520"/>
    </source>
</evidence>
<evidence type="ECO:0000256" key="3">
    <source>
        <dbReference type="ARBA" id="ARBA00022448"/>
    </source>
</evidence>
<dbReference type="Proteomes" id="UP000245624">
    <property type="component" value="Unassembled WGS sequence"/>
</dbReference>
<name>A0A317KWJ5_9BACI</name>
<proteinExistence type="inferred from homology"/>
<dbReference type="Pfam" id="PF13416">
    <property type="entry name" value="SBP_bac_8"/>
    <property type="match status" value="1"/>
</dbReference>
<dbReference type="EMBL" id="QGTD01000013">
    <property type="protein sequence ID" value="PWU67544.1"/>
    <property type="molecule type" value="Genomic_DNA"/>
</dbReference>
<protein>
    <recommendedName>
        <fullName evidence="8">ABC transporter substrate-binding protein</fullName>
    </recommendedName>
</protein>
<dbReference type="InterPro" id="IPR006059">
    <property type="entry name" value="SBP"/>
</dbReference>
<evidence type="ECO:0000256" key="5">
    <source>
        <dbReference type="SAM" id="SignalP"/>
    </source>
</evidence>
<feature type="chain" id="PRO_5016268572" description="ABC transporter substrate-binding protein" evidence="5">
    <location>
        <begin position="27"/>
        <end position="427"/>
    </location>
</feature>
<dbReference type="SUPFAM" id="SSF53850">
    <property type="entry name" value="Periplasmic binding protein-like II"/>
    <property type="match status" value="1"/>
</dbReference>
<dbReference type="AlphaFoldDB" id="A0A317KWJ5"/>
<comment type="caution">
    <text evidence="6">The sequence shown here is derived from an EMBL/GenBank/DDBJ whole genome shotgun (WGS) entry which is preliminary data.</text>
</comment>
<reference evidence="6 7" key="1">
    <citation type="submission" date="2018-05" db="EMBL/GenBank/DDBJ databases">
        <title>Genomic analysis of Gracilibacillus dipsosauri DD1 reveals novel features of a salt-tolerant amylase.</title>
        <authorList>
            <person name="Deutch C.E."/>
            <person name="Yang S."/>
        </authorList>
    </citation>
    <scope>NUCLEOTIDE SEQUENCE [LARGE SCALE GENOMIC DNA]</scope>
    <source>
        <strain evidence="6 7">DD1</strain>
    </source>
</reference>
<sequence length="427" mass="48926">MQTSKSFVLFLMFFILAGCTSPPVQSVHDSTLIRETDSEEETQNAKTNELLIWTPDNIFSNSLEGFQEKFPDALINIKEIDPNIIAEKYRDSLIKGKTPDIYVFPIDKIGGFSGVHGLEDLSKPMYDDSLFMQALPKGLVEEFRTSDSNKLFALPLLYFPYVTYYRADILKKYGFPSEPDRLSEWISDKEKWIEMAEVLKQKGHYITETDHQIIETALRTSNLFNGTYDYIAKKNAFGKALEGAVEVEENDLDPSLNIWEESGKAALKNDELVMFYMANYVQDQLKEWVPDQKENWGITTLPFGLNGVDRKASTAIAISSQSQNKMIAWEFIKHMCKDMMNIYKGSNKDPFYINKDINRIYWNSVTNSIAGQPTILDKGSENIWKVALAEFRNGEEITEHAIEQVHQDIGDLIRQDQKALQNLINKN</sequence>